<protein>
    <submittedName>
        <fullName evidence="11">Uncharacterized protein</fullName>
    </submittedName>
</protein>
<dbReference type="PRINTS" id="PR00465">
    <property type="entry name" value="EP450IV"/>
</dbReference>
<dbReference type="EMBL" id="PQXL01000516">
    <property type="protein sequence ID" value="THV45200.1"/>
    <property type="molecule type" value="Genomic_DNA"/>
</dbReference>
<keyword evidence="10" id="KW-0472">Membrane</keyword>
<comment type="similarity">
    <text evidence="2">Belongs to the cytochrome P450 family.</text>
</comment>
<dbReference type="OrthoDB" id="1470350at2759"/>
<dbReference type="CDD" id="cd11058">
    <property type="entry name" value="CYP60B-like"/>
    <property type="match status" value="1"/>
</dbReference>
<evidence type="ECO:0000313" key="11">
    <source>
        <dbReference type="EMBL" id="THV45200.1"/>
    </source>
</evidence>
<evidence type="ECO:0000256" key="5">
    <source>
        <dbReference type="ARBA" id="ARBA00023002"/>
    </source>
</evidence>
<reference evidence="11 12" key="1">
    <citation type="submission" date="2017-12" db="EMBL/GenBank/DDBJ databases">
        <title>Comparative genomics of Botrytis spp.</title>
        <authorList>
            <person name="Valero-Jimenez C.A."/>
            <person name="Tapia P."/>
            <person name="Veloso J."/>
            <person name="Silva-Moreno E."/>
            <person name="Staats M."/>
            <person name="Valdes J.H."/>
            <person name="Van Kan J.A.L."/>
        </authorList>
    </citation>
    <scope>NUCLEOTIDE SEQUENCE [LARGE SCALE GENOMIC DNA]</scope>
    <source>
        <strain evidence="11 12">MUCL435</strain>
    </source>
</reference>
<dbReference type="InterPro" id="IPR050121">
    <property type="entry name" value="Cytochrome_P450_monoxygenase"/>
</dbReference>
<dbReference type="InterPro" id="IPR002403">
    <property type="entry name" value="Cyt_P450_E_grp-IV"/>
</dbReference>
<proteinExistence type="inferred from homology"/>
<keyword evidence="10" id="KW-0812">Transmembrane</keyword>
<dbReference type="GO" id="GO:0016705">
    <property type="term" value="F:oxidoreductase activity, acting on paired donors, with incorporation or reduction of molecular oxygen"/>
    <property type="evidence" value="ECO:0007669"/>
    <property type="project" value="InterPro"/>
</dbReference>
<dbReference type="GO" id="GO:0004497">
    <property type="term" value="F:monooxygenase activity"/>
    <property type="evidence" value="ECO:0007669"/>
    <property type="project" value="UniProtKB-KW"/>
</dbReference>
<dbReference type="Gene3D" id="1.10.630.10">
    <property type="entry name" value="Cytochrome P450"/>
    <property type="match status" value="1"/>
</dbReference>
<feature type="transmembrane region" description="Helical" evidence="10">
    <location>
        <begin position="6"/>
        <end position="28"/>
    </location>
</feature>
<dbReference type="PANTHER" id="PTHR24305">
    <property type="entry name" value="CYTOCHROME P450"/>
    <property type="match status" value="1"/>
</dbReference>
<organism evidence="11 12">
    <name type="scientific">Botrytis galanthina</name>
    <dbReference type="NCBI Taxonomy" id="278940"/>
    <lineage>
        <taxon>Eukaryota</taxon>
        <taxon>Fungi</taxon>
        <taxon>Dikarya</taxon>
        <taxon>Ascomycota</taxon>
        <taxon>Pezizomycotina</taxon>
        <taxon>Leotiomycetes</taxon>
        <taxon>Helotiales</taxon>
        <taxon>Sclerotiniaceae</taxon>
        <taxon>Botrytis</taxon>
    </lineage>
</organism>
<dbReference type="PRINTS" id="PR00385">
    <property type="entry name" value="P450"/>
</dbReference>
<evidence type="ECO:0000256" key="8">
    <source>
        <dbReference type="ARBA" id="ARBA00023033"/>
    </source>
</evidence>
<keyword evidence="12" id="KW-1185">Reference proteome</keyword>
<keyword evidence="8" id="KW-0503">Monooxygenase</keyword>
<dbReference type="InterPro" id="IPR036396">
    <property type="entry name" value="Cyt_P450_sf"/>
</dbReference>
<keyword evidence="6 9" id="KW-0408">Iron</keyword>
<dbReference type="Proteomes" id="UP000308671">
    <property type="component" value="Unassembled WGS sequence"/>
</dbReference>
<keyword evidence="10" id="KW-1133">Transmembrane helix</keyword>
<dbReference type="SUPFAM" id="SSF48264">
    <property type="entry name" value="Cytochrome P450"/>
    <property type="match status" value="1"/>
</dbReference>
<evidence type="ECO:0000313" key="12">
    <source>
        <dbReference type="Proteomes" id="UP000308671"/>
    </source>
</evidence>
<evidence type="ECO:0000256" key="4">
    <source>
        <dbReference type="ARBA" id="ARBA00022723"/>
    </source>
</evidence>
<evidence type="ECO:0000256" key="6">
    <source>
        <dbReference type="ARBA" id="ARBA00023004"/>
    </source>
</evidence>
<dbReference type="PANTHER" id="PTHR24305:SF210">
    <property type="entry name" value="CYTOCHROME P450 MONOOXYGENASE ASQL-RELATED"/>
    <property type="match status" value="1"/>
</dbReference>
<dbReference type="GO" id="GO:0020037">
    <property type="term" value="F:heme binding"/>
    <property type="evidence" value="ECO:0007669"/>
    <property type="project" value="InterPro"/>
</dbReference>
<dbReference type="AlphaFoldDB" id="A0A4S8QKS8"/>
<evidence type="ECO:0000256" key="10">
    <source>
        <dbReference type="SAM" id="Phobius"/>
    </source>
</evidence>
<evidence type="ECO:0000256" key="2">
    <source>
        <dbReference type="ARBA" id="ARBA00010617"/>
    </source>
</evidence>
<comment type="cofactor">
    <cofactor evidence="1 9">
        <name>heme</name>
        <dbReference type="ChEBI" id="CHEBI:30413"/>
    </cofactor>
</comment>
<dbReference type="InterPro" id="IPR001128">
    <property type="entry name" value="Cyt_P450"/>
</dbReference>
<feature type="binding site" description="axial binding residue" evidence="9">
    <location>
        <position position="457"/>
    </location>
    <ligand>
        <name>heme</name>
        <dbReference type="ChEBI" id="CHEBI:30413"/>
    </ligand>
    <ligandPart>
        <name>Fe</name>
        <dbReference type="ChEBI" id="CHEBI:18248"/>
    </ligandPart>
</feature>
<keyword evidence="4 9" id="KW-0479">Metal-binding</keyword>
<name>A0A4S8QKS8_9HELO</name>
<keyword evidence="3 9" id="KW-0349">Heme</keyword>
<keyword evidence="5" id="KW-0560">Oxidoreductase</keyword>
<dbReference type="Pfam" id="PF00067">
    <property type="entry name" value="p450"/>
    <property type="match status" value="1"/>
</dbReference>
<gene>
    <name evidence="11" type="ORF">BGAL_0517g00010</name>
</gene>
<comment type="caution">
    <text evidence="11">The sequence shown here is derived from an EMBL/GenBank/DDBJ whole genome shotgun (WGS) entry which is preliminary data.</text>
</comment>
<sequence length="513" mass="58375">MHFIVIIITVVIAPLLHFLGCCIYNLFFHPLKSFPGPKLWAASRIPLSYWKFKGVLPYKMKELHDQYGDAVRVAPNYLDYNSSAAWEDIYGFVKENHKKNFPKNLTERASTVSNQVQHILIADEENHRRFRRLQSHIFSDKALTSQEPLIQDYARQFISGLIKFSSLNSDNSINIGQWYNYATFDLIGDLAFGEPFDCVRTGETHPWIDLIFQIFEIQSLVNEAKKYPIIRNIALFLIPKDIVGKFPYVNQLTREKAYRRLDTPRDVPDFMSYIIKHNDTDKGMTREEIGENATVLIIAGSETTASLLNGLTYHLLKAPTVLQNLTIELRTAFRTQEDLTLHALASSKYLNAVLEEGLRMYPPAPSTLPRIVPNGGSLVAGQYVPAGVTVGVNPIGSSLSAKNFHLPNEFHPERWLSTADVEELKSAFPDMKLTDPKIFESDNKKARQPFSIGPANCIGKNLAYAEMRVLLGNVVWGFDLEGARNSESWLERNRIFGLWKKPDLWVTLKRVNV</sequence>
<dbReference type="FunFam" id="1.10.630.10:FF:000047">
    <property type="entry name" value="Cytochrome P450 monooxygenase"/>
    <property type="match status" value="1"/>
</dbReference>
<keyword evidence="7" id="KW-0843">Virulence</keyword>
<dbReference type="GO" id="GO:0009403">
    <property type="term" value="P:toxin biosynthetic process"/>
    <property type="evidence" value="ECO:0007669"/>
    <property type="project" value="UniProtKB-ARBA"/>
</dbReference>
<dbReference type="GO" id="GO:0005506">
    <property type="term" value="F:iron ion binding"/>
    <property type="evidence" value="ECO:0007669"/>
    <property type="project" value="InterPro"/>
</dbReference>
<evidence type="ECO:0000256" key="7">
    <source>
        <dbReference type="ARBA" id="ARBA00023026"/>
    </source>
</evidence>
<evidence type="ECO:0000256" key="9">
    <source>
        <dbReference type="PIRSR" id="PIRSR602403-1"/>
    </source>
</evidence>
<evidence type="ECO:0000256" key="3">
    <source>
        <dbReference type="ARBA" id="ARBA00022617"/>
    </source>
</evidence>
<evidence type="ECO:0000256" key="1">
    <source>
        <dbReference type="ARBA" id="ARBA00001971"/>
    </source>
</evidence>
<accession>A0A4S8QKS8</accession>